<evidence type="ECO:0000313" key="3">
    <source>
        <dbReference type="Proteomes" id="UP001203945"/>
    </source>
</evidence>
<dbReference type="EMBL" id="JAKZEU010000003">
    <property type="protein sequence ID" value="MCQ0970919.1"/>
    <property type="molecule type" value="Genomic_DNA"/>
</dbReference>
<keyword evidence="3" id="KW-1185">Reference proteome</keyword>
<name>A0ABT1MRH7_9RHOB</name>
<evidence type="ECO:0000313" key="2">
    <source>
        <dbReference type="EMBL" id="MCQ0970919.1"/>
    </source>
</evidence>
<accession>A0ABT1MRH7</accession>
<dbReference type="RefSeq" id="WP_255329922.1">
    <property type="nucleotide sequence ID" value="NZ_JAKZEU010000003.1"/>
</dbReference>
<comment type="caution">
    <text evidence="2">The sequence shown here is derived from an EMBL/GenBank/DDBJ whole genome shotgun (WGS) entry which is preliminary data.</text>
</comment>
<dbReference type="Proteomes" id="UP001203945">
    <property type="component" value="Unassembled WGS sequence"/>
</dbReference>
<evidence type="ECO:0000256" key="1">
    <source>
        <dbReference type="SAM" id="SignalP"/>
    </source>
</evidence>
<organism evidence="2 3">
    <name type="scientific">Paracoccus albicereus</name>
    <dbReference type="NCBI Taxonomy" id="2922394"/>
    <lineage>
        <taxon>Bacteria</taxon>
        <taxon>Pseudomonadati</taxon>
        <taxon>Pseudomonadota</taxon>
        <taxon>Alphaproteobacteria</taxon>
        <taxon>Rhodobacterales</taxon>
        <taxon>Paracoccaceae</taxon>
        <taxon>Paracoccus</taxon>
    </lineage>
</organism>
<proteinExistence type="predicted"/>
<protein>
    <submittedName>
        <fullName evidence="2">Uncharacterized protein</fullName>
    </submittedName>
</protein>
<feature type="signal peptide" evidence="1">
    <location>
        <begin position="1"/>
        <end position="23"/>
    </location>
</feature>
<sequence>MRHSITTGIAAALLAGLAVPATASSDDAWEEFRAEVEGACTALVEAPEGATVTAQVNPFGTESYGAALMTVTVPGDEDGDEPGYEEVSVCIFDKQDRSAELTGPFPAPDEAAAESQ</sequence>
<keyword evidence="1" id="KW-0732">Signal</keyword>
<reference evidence="2 3" key="1">
    <citation type="submission" date="2022-03" db="EMBL/GenBank/DDBJ databases">
        <authorList>
            <person name="He Y."/>
        </authorList>
    </citation>
    <scope>NUCLEOTIDE SEQUENCE [LARGE SCALE GENOMIC DNA]</scope>
    <source>
        <strain evidence="2 3">TK19116</strain>
    </source>
</reference>
<gene>
    <name evidence="2" type="ORF">MLD63_10830</name>
</gene>
<feature type="chain" id="PRO_5045720526" evidence="1">
    <location>
        <begin position="24"/>
        <end position="116"/>
    </location>
</feature>